<dbReference type="InterPro" id="IPR036600">
    <property type="entry name" value="PAH_sf"/>
</dbReference>
<keyword evidence="6 7" id="KW-0539">Nucleus</keyword>
<dbReference type="PROSITE" id="PS51477">
    <property type="entry name" value="PAH"/>
    <property type="match status" value="3"/>
</dbReference>
<comment type="caution">
    <text evidence="10">The sequence shown here is derived from an EMBL/GenBank/DDBJ whole genome shotgun (WGS) entry which is preliminary data.</text>
</comment>
<evidence type="ECO:0000256" key="7">
    <source>
        <dbReference type="PROSITE-ProRule" id="PRU00810"/>
    </source>
</evidence>
<feature type="compositionally biased region" description="Acidic residues" evidence="8">
    <location>
        <begin position="1065"/>
        <end position="1085"/>
    </location>
</feature>
<feature type="compositionally biased region" description="Pro residues" evidence="8">
    <location>
        <begin position="22"/>
        <end position="63"/>
    </location>
</feature>
<gene>
    <name evidence="10" type="ORF">TrCOL_g12836</name>
</gene>
<feature type="compositionally biased region" description="Low complexity" evidence="8">
    <location>
        <begin position="1"/>
        <end position="16"/>
    </location>
</feature>
<dbReference type="InterPro" id="IPR003822">
    <property type="entry name" value="PAH"/>
</dbReference>
<dbReference type="Proteomes" id="UP001165065">
    <property type="component" value="Unassembled WGS sequence"/>
</dbReference>
<dbReference type="FunFam" id="1.20.1160.11:FF:000001">
    <property type="entry name" value="Paired amphipathic helix protein Sin3"/>
    <property type="match status" value="1"/>
</dbReference>
<dbReference type="PANTHER" id="PTHR12346:SF0">
    <property type="entry name" value="SIN3A, ISOFORM G"/>
    <property type="match status" value="1"/>
</dbReference>
<evidence type="ECO:0000256" key="8">
    <source>
        <dbReference type="SAM" id="MobiDB-lite"/>
    </source>
</evidence>
<keyword evidence="4" id="KW-0805">Transcription regulation</keyword>
<dbReference type="SUPFAM" id="SSF47762">
    <property type="entry name" value="PAH2 domain"/>
    <property type="match status" value="3"/>
</dbReference>
<dbReference type="Pfam" id="PF16879">
    <property type="entry name" value="Sin3a_C"/>
    <property type="match status" value="1"/>
</dbReference>
<dbReference type="Pfam" id="PF02671">
    <property type="entry name" value="PAH"/>
    <property type="match status" value="3"/>
</dbReference>
<proteinExistence type="predicted"/>
<comment type="subcellular location">
    <subcellularLocation>
        <location evidence="1 7">Nucleus</location>
    </subcellularLocation>
</comment>
<dbReference type="EMBL" id="BRYA01000481">
    <property type="protein sequence ID" value="GMI49252.1"/>
    <property type="molecule type" value="Genomic_DNA"/>
</dbReference>
<keyword evidence="5" id="KW-0804">Transcription</keyword>
<keyword evidence="3" id="KW-0677">Repeat</keyword>
<evidence type="ECO:0000259" key="9">
    <source>
        <dbReference type="SMART" id="SM00761"/>
    </source>
</evidence>
<dbReference type="GO" id="GO:0000785">
    <property type="term" value="C:chromatin"/>
    <property type="evidence" value="ECO:0007669"/>
    <property type="project" value="TreeGrafter"/>
</dbReference>
<evidence type="ECO:0000313" key="10">
    <source>
        <dbReference type="EMBL" id="GMI49252.1"/>
    </source>
</evidence>
<keyword evidence="11" id="KW-1185">Reference proteome</keyword>
<dbReference type="FunFam" id="1.20.1160.11:FF:000002">
    <property type="entry name" value="Paired amphipathic helix protein SIN3"/>
    <property type="match status" value="1"/>
</dbReference>
<dbReference type="InterPro" id="IPR039774">
    <property type="entry name" value="Sin3-like"/>
</dbReference>
<dbReference type="InterPro" id="IPR013194">
    <property type="entry name" value="HDAC_interact_dom"/>
</dbReference>
<dbReference type="GO" id="GO:0000122">
    <property type="term" value="P:negative regulation of transcription by RNA polymerase II"/>
    <property type="evidence" value="ECO:0007669"/>
    <property type="project" value="TreeGrafter"/>
</dbReference>
<dbReference type="Gene3D" id="1.20.1160.11">
    <property type="entry name" value="Paired amphipathic helix"/>
    <property type="match status" value="3"/>
</dbReference>
<protein>
    <recommendedName>
        <fullName evidence="9">Histone deacetylase interacting domain-containing protein</fullName>
    </recommendedName>
</protein>
<feature type="region of interest" description="Disordered" evidence="8">
    <location>
        <begin position="1"/>
        <end position="65"/>
    </location>
</feature>
<feature type="region of interest" description="Disordered" evidence="8">
    <location>
        <begin position="1063"/>
        <end position="1092"/>
    </location>
</feature>
<keyword evidence="2" id="KW-0678">Repressor</keyword>
<dbReference type="SMART" id="SM00761">
    <property type="entry name" value="HDAC_interact"/>
    <property type="match status" value="1"/>
</dbReference>
<dbReference type="GO" id="GO:0000118">
    <property type="term" value="C:histone deacetylase complex"/>
    <property type="evidence" value="ECO:0007669"/>
    <property type="project" value="TreeGrafter"/>
</dbReference>
<dbReference type="PANTHER" id="PTHR12346">
    <property type="entry name" value="SIN3B-RELATED"/>
    <property type="match status" value="1"/>
</dbReference>
<dbReference type="InterPro" id="IPR031693">
    <property type="entry name" value="Sin3_C"/>
</dbReference>
<dbReference type="OrthoDB" id="10265969at2759"/>
<evidence type="ECO:0000256" key="1">
    <source>
        <dbReference type="ARBA" id="ARBA00004123"/>
    </source>
</evidence>
<evidence type="ECO:0000256" key="2">
    <source>
        <dbReference type="ARBA" id="ARBA00022491"/>
    </source>
</evidence>
<evidence type="ECO:0000256" key="3">
    <source>
        <dbReference type="ARBA" id="ARBA00022737"/>
    </source>
</evidence>
<feature type="compositionally biased region" description="Pro residues" evidence="8">
    <location>
        <begin position="165"/>
        <end position="187"/>
    </location>
</feature>
<feature type="domain" description="Histone deacetylase interacting" evidence="9">
    <location>
        <begin position="482"/>
        <end position="583"/>
    </location>
</feature>
<dbReference type="GO" id="GO:0003714">
    <property type="term" value="F:transcription corepressor activity"/>
    <property type="evidence" value="ECO:0007669"/>
    <property type="project" value="InterPro"/>
</dbReference>
<dbReference type="Pfam" id="PF08295">
    <property type="entry name" value="Sin3_corepress"/>
    <property type="match status" value="1"/>
</dbReference>
<evidence type="ECO:0000256" key="4">
    <source>
        <dbReference type="ARBA" id="ARBA00023015"/>
    </source>
</evidence>
<evidence type="ECO:0000256" key="6">
    <source>
        <dbReference type="ARBA" id="ARBA00023242"/>
    </source>
</evidence>
<organism evidence="10 11">
    <name type="scientific">Triparma columacea</name>
    <dbReference type="NCBI Taxonomy" id="722753"/>
    <lineage>
        <taxon>Eukaryota</taxon>
        <taxon>Sar</taxon>
        <taxon>Stramenopiles</taxon>
        <taxon>Ochrophyta</taxon>
        <taxon>Bolidophyceae</taxon>
        <taxon>Parmales</taxon>
        <taxon>Triparmaceae</taxon>
        <taxon>Triparma</taxon>
    </lineage>
</organism>
<name>A0A9W7GP59_9STRA</name>
<dbReference type="AlphaFoldDB" id="A0A9W7GP59"/>
<feature type="region of interest" description="Disordered" evidence="8">
    <location>
        <begin position="156"/>
        <end position="209"/>
    </location>
</feature>
<reference evidence="11" key="1">
    <citation type="journal article" date="2023" name="Commun. Biol.">
        <title>Genome analysis of Parmales, the sister group of diatoms, reveals the evolutionary specialization of diatoms from phago-mixotrophs to photoautotrophs.</title>
        <authorList>
            <person name="Ban H."/>
            <person name="Sato S."/>
            <person name="Yoshikawa S."/>
            <person name="Yamada K."/>
            <person name="Nakamura Y."/>
            <person name="Ichinomiya M."/>
            <person name="Sato N."/>
            <person name="Blanc-Mathieu R."/>
            <person name="Endo H."/>
            <person name="Kuwata A."/>
            <person name="Ogata H."/>
        </authorList>
    </citation>
    <scope>NUCLEOTIDE SEQUENCE [LARGE SCALE GENOMIC DNA]</scope>
</reference>
<evidence type="ECO:0000313" key="11">
    <source>
        <dbReference type="Proteomes" id="UP001165065"/>
    </source>
</evidence>
<accession>A0A9W7GP59</accession>
<dbReference type="FunFam" id="1.20.1160.11:FF:000003">
    <property type="entry name" value="Paired amphipathic helix SIN3-like protein"/>
    <property type="match status" value="1"/>
</dbReference>
<evidence type="ECO:0000256" key="5">
    <source>
        <dbReference type="ARBA" id="ARBA00023163"/>
    </source>
</evidence>
<sequence length="1092" mass="124139">MAEEPTTVPPVSGVPSEKQDAPIPPPIPAPPPPAPAPPPSTTSAPAPFPAPAPPPPPPPPPPARELKVEDALLYLDQVKHEFGDRPRIYNEFLEIMKNFKAQTIDTPGVITRVSNLFRGYNNLILGFNTFLPDGYKIELKDIEGASTPMASGPGIPPQGTHAPSIHPPMPPHMMPYPPHPHLPPHPNYPYNSQHPQSLPPPAAVQQRAPPNQPVEFDHAISYVTTIKKRFANEPEIYKQFLEILHTYQKEQRGIKDVLEQVSTLFADHPDLLKEFTYFLPDAVQEQAKERLNRAAADSEMRRQAREGHFGSHAVYGNQHDFYMRQQQNMQQALTGTYGRGGYGGQRKQSRHHGYREQKIIDMTKPINKNKKPRHAYNSSFHPSTPMVYNAGVERQFFDKVRDIMTSTSRDGGAWAEFLKCLDMYSQEVLSRTEMLQLVEDLFGRHHELFMEFKSILSASASVEVVHDDTWYSVPLSEIDFSRCRKCSPSYRALPRDYPCPPCSERAPFEVDVLNNVWVSLPVGSEESYTFRHMRKNQYEEALFRCEDERFEIDMVIDSNECALRVLEPLVNEINVLSAQEFLSPDLLHNQYPAAKNTGAGGLRFQYKFDRRTLKTSHVNAITRIYGDHGQEILHLLEKNPAKTIPTIFARLKQKGAEFRAARDQLNKRWKDLVEHNYHKSLDHRSFYFRQTDKKNTSTKSLLNELLSAAFQKPEGQYDPKTGKPIVNIFNQPPPPVAPKIYNPAPHFFIKYPANIAYAHRDAFKLIMFAVEKSQQSPSDKERAGRMWRDFLGPFFGLDSTWLYDDVQINKPEEVLDPIFAIPNGALVATQYGEGTVEDFSNNKYKVKLNYGLAYLNPASVYCSVLPIETSTLHEQYNAADNSPLTDGVKCVGGTQSLYVFLRLHNLIVQRLILAKKLSHRKEGEAQVSHPNIALPDIPAATTTSTPQHNYETYISLLYNNLESHGDSNRYEAQCRQLLGNNAYELFTMDKLVVHAYKQLKSMGDDAVLHHFIQVFRRYNGWSGVFKERAIKQECSHWSSDEVFFVNITNSNDGSKEIGVEYIESLNDEDEDEDEEGDGEGEDVDLDDGKRKR</sequence>